<feature type="region of interest" description="Disordered" evidence="1">
    <location>
        <begin position="1"/>
        <end position="22"/>
    </location>
</feature>
<dbReference type="EMBL" id="CM017326">
    <property type="protein sequence ID" value="KAE8075477.1"/>
    <property type="molecule type" value="Genomic_DNA"/>
</dbReference>
<evidence type="ECO:0000256" key="1">
    <source>
        <dbReference type="SAM" id="MobiDB-lite"/>
    </source>
</evidence>
<reference evidence="2 3" key="1">
    <citation type="submission" date="2019-06" db="EMBL/GenBank/DDBJ databases">
        <title>A chromosomal-level reference genome of Carpinus fangiana (Coryloideae, Betulaceae).</title>
        <authorList>
            <person name="Yang X."/>
            <person name="Wang Z."/>
            <person name="Zhang L."/>
            <person name="Hao G."/>
            <person name="Liu J."/>
            <person name="Yang Y."/>
        </authorList>
    </citation>
    <scope>NUCLEOTIDE SEQUENCE [LARGE SCALE GENOMIC DNA]</scope>
    <source>
        <strain evidence="2">Cfa_2016G</strain>
        <tissue evidence="2">Leaf</tissue>
    </source>
</reference>
<dbReference type="AlphaFoldDB" id="A0A5N6RC73"/>
<name>A0A5N6RC73_9ROSI</name>
<evidence type="ECO:0000313" key="3">
    <source>
        <dbReference type="Proteomes" id="UP000327013"/>
    </source>
</evidence>
<gene>
    <name evidence="2" type="ORF">FH972_014192</name>
</gene>
<accession>A0A5N6RC73</accession>
<dbReference type="Proteomes" id="UP000327013">
    <property type="component" value="Chromosome 6"/>
</dbReference>
<keyword evidence="3" id="KW-1185">Reference proteome</keyword>
<organism evidence="2 3">
    <name type="scientific">Carpinus fangiana</name>
    <dbReference type="NCBI Taxonomy" id="176857"/>
    <lineage>
        <taxon>Eukaryota</taxon>
        <taxon>Viridiplantae</taxon>
        <taxon>Streptophyta</taxon>
        <taxon>Embryophyta</taxon>
        <taxon>Tracheophyta</taxon>
        <taxon>Spermatophyta</taxon>
        <taxon>Magnoliopsida</taxon>
        <taxon>eudicotyledons</taxon>
        <taxon>Gunneridae</taxon>
        <taxon>Pentapetalae</taxon>
        <taxon>rosids</taxon>
        <taxon>fabids</taxon>
        <taxon>Fagales</taxon>
        <taxon>Betulaceae</taxon>
        <taxon>Carpinus</taxon>
    </lineage>
</organism>
<proteinExistence type="predicted"/>
<protein>
    <submittedName>
        <fullName evidence="2">Uncharacterized protein</fullName>
    </submittedName>
</protein>
<evidence type="ECO:0000313" key="2">
    <source>
        <dbReference type="EMBL" id="KAE8075477.1"/>
    </source>
</evidence>
<sequence length="223" mass="24777">MDLGSHVSRSSNSSGDSSLSTGSIAPLSGPADSGSSGKSPLALRKIFERSFRCSYGIVRLSSLKRNWPTSIRVRCRKPAVRTLVFVSWWTSRGSVGSFAGGVNFGSLGLWLNLTYRVMLFGASIRINRNLPSLCNFINCVLDRALLCWSDGILYLSFIYCLAKISLCWSGRMPFLIAVVPLVYHFQLMYNATSCGFGEAFILRSSFVKTCIRIFLYVFDSWLL</sequence>